<dbReference type="AlphaFoldDB" id="A0A7R8V473"/>
<reference evidence="2 3" key="1">
    <citation type="submission" date="2020-11" db="EMBL/GenBank/DDBJ databases">
        <authorList>
            <person name="Wallbank WR R."/>
            <person name="Pardo Diaz C."/>
            <person name="Kozak K."/>
            <person name="Martin S."/>
            <person name="Jiggins C."/>
            <person name="Moest M."/>
            <person name="Warren A I."/>
            <person name="Generalovic N T."/>
            <person name="Byers J.R.P. K."/>
            <person name="Montejo-Kovacevich G."/>
            <person name="Yen C E."/>
        </authorList>
    </citation>
    <scope>NUCLEOTIDE SEQUENCE [LARGE SCALE GENOMIC DNA]</scope>
</reference>
<name>A0A7R8V473_HERIL</name>
<proteinExistence type="predicted"/>
<feature type="signal peptide" evidence="1">
    <location>
        <begin position="1"/>
        <end position="20"/>
    </location>
</feature>
<evidence type="ECO:0008006" key="4">
    <source>
        <dbReference type="Google" id="ProtNLM"/>
    </source>
</evidence>
<evidence type="ECO:0000313" key="3">
    <source>
        <dbReference type="Proteomes" id="UP000594454"/>
    </source>
</evidence>
<feature type="chain" id="PRO_5030789524" description="Secreted protein" evidence="1">
    <location>
        <begin position="21"/>
        <end position="131"/>
    </location>
</feature>
<sequence>MRKEMLLAISVLCGVVTVYSTCISEEGLERQNPLGRVLHSVGCTIHRGAQRIGQGVRRGLNFLRGHHQTTPKPTPRPTTEYSIDVRGNFKEESASEKVESTTFTIESRMLFAPQRGCPKGQFLDHRNQCRG</sequence>
<evidence type="ECO:0000256" key="1">
    <source>
        <dbReference type="SAM" id="SignalP"/>
    </source>
</evidence>
<accession>A0A7R8V473</accession>
<dbReference type="InParanoid" id="A0A7R8V473"/>
<protein>
    <recommendedName>
        <fullName evidence="4">Secreted protein</fullName>
    </recommendedName>
</protein>
<dbReference type="Proteomes" id="UP000594454">
    <property type="component" value="Chromosome 5"/>
</dbReference>
<keyword evidence="3" id="KW-1185">Reference proteome</keyword>
<keyword evidence="1" id="KW-0732">Signal</keyword>
<organism evidence="2 3">
    <name type="scientific">Hermetia illucens</name>
    <name type="common">Black soldier fly</name>
    <dbReference type="NCBI Taxonomy" id="343691"/>
    <lineage>
        <taxon>Eukaryota</taxon>
        <taxon>Metazoa</taxon>
        <taxon>Ecdysozoa</taxon>
        <taxon>Arthropoda</taxon>
        <taxon>Hexapoda</taxon>
        <taxon>Insecta</taxon>
        <taxon>Pterygota</taxon>
        <taxon>Neoptera</taxon>
        <taxon>Endopterygota</taxon>
        <taxon>Diptera</taxon>
        <taxon>Brachycera</taxon>
        <taxon>Stratiomyomorpha</taxon>
        <taxon>Stratiomyidae</taxon>
        <taxon>Hermetiinae</taxon>
        <taxon>Hermetia</taxon>
    </lineage>
</organism>
<gene>
    <name evidence="2" type="ORF">HERILL_LOCUS14141</name>
</gene>
<evidence type="ECO:0000313" key="2">
    <source>
        <dbReference type="EMBL" id="CAD7091737.1"/>
    </source>
</evidence>
<dbReference type="EMBL" id="LR899013">
    <property type="protein sequence ID" value="CAD7091737.1"/>
    <property type="molecule type" value="Genomic_DNA"/>
</dbReference>